<dbReference type="GO" id="GO:0016020">
    <property type="term" value="C:membrane"/>
    <property type="evidence" value="ECO:0007669"/>
    <property type="project" value="UniProtKB-SubCell"/>
</dbReference>
<evidence type="ECO:0000256" key="3">
    <source>
        <dbReference type="ARBA" id="ARBA00022989"/>
    </source>
</evidence>
<evidence type="ECO:0000256" key="5">
    <source>
        <dbReference type="SAM" id="Phobius"/>
    </source>
</evidence>
<dbReference type="PANTHER" id="PTHR23507:SF1">
    <property type="entry name" value="FI18259P1-RELATED"/>
    <property type="match status" value="1"/>
</dbReference>
<keyword evidence="4 5" id="KW-0472">Membrane</keyword>
<dbReference type="HOGENOM" id="CLU_907122_0_0_1"/>
<evidence type="ECO:0000256" key="4">
    <source>
        <dbReference type="ARBA" id="ARBA00023136"/>
    </source>
</evidence>
<dbReference type="EnsemblMetazoa" id="tetur17g03650.1">
    <property type="protein sequence ID" value="tetur17g03650.1"/>
    <property type="gene ID" value="tetur17g03650"/>
</dbReference>
<dbReference type="AlphaFoldDB" id="T1KQC6"/>
<dbReference type="SUPFAM" id="SSF103473">
    <property type="entry name" value="MFS general substrate transporter"/>
    <property type="match status" value="1"/>
</dbReference>
<evidence type="ECO:0000313" key="6">
    <source>
        <dbReference type="EnsemblMetazoa" id="tetur17g03650.1"/>
    </source>
</evidence>
<dbReference type="GO" id="GO:0022857">
    <property type="term" value="F:transmembrane transporter activity"/>
    <property type="evidence" value="ECO:0007669"/>
    <property type="project" value="TreeGrafter"/>
</dbReference>
<protein>
    <recommendedName>
        <fullName evidence="8">Major facilitator superfamily associated domain-containing protein</fullName>
    </recommendedName>
</protein>
<dbReference type="EMBL" id="CAEY01000349">
    <property type="status" value="NOT_ANNOTATED_CDS"/>
    <property type="molecule type" value="Genomic_DNA"/>
</dbReference>
<keyword evidence="3 5" id="KW-1133">Transmembrane helix</keyword>
<proteinExistence type="predicted"/>
<evidence type="ECO:0000256" key="1">
    <source>
        <dbReference type="ARBA" id="ARBA00004141"/>
    </source>
</evidence>
<keyword evidence="7" id="KW-1185">Reference proteome</keyword>
<evidence type="ECO:0008006" key="8">
    <source>
        <dbReference type="Google" id="ProtNLM"/>
    </source>
</evidence>
<feature type="transmembrane region" description="Helical" evidence="5">
    <location>
        <begin position="119"/>
        <end position="137"/>
    </location>
</feature>
<comment type="subcellular location">
    <subcellularLocation>
        <location evidence="1">Membrane</location>
        <topology evidence="1">Multi-pass membrane protein</topology>
    </subcellularLocation>
</comment>
<dbReference type="InterPro" id="IPR036259">
    <property type="entry name" value="MFS_trans_sf"/>
</dbReference>
<dbReference type="PANTHER" id="PTHR23507">
    <property type="entry name" value="ZGC:174356"/>
    <property type="match status" value="1"/>
</dbReference>
<feature type="transmembrane region" description="Helical" evidence="5">
    <location>
        <begin position="334"/>
        <end position="354"/>
    </location>
</feature>
<feature type="transmembrane region" description="Helical" evidence="5">
    <location>
        <begin position="51"/>
        <end position="74"/>
    </location>
</feature>
<feature type="transmembrane region" description="Helical" evidence="5">
    <location>
        <begin position="158"/>
        <end position="178"/>
    </location>
</feature>
<dbReference type="Proteomes" id="UP000015104">
    <property type="component" value="Unassembled WGS sequence"/>
</dbReference>
<reference evidence="6" key="2">
    <citation type="submission" date="2015-06" db="UniProtKB">
        <authorList>
            <consortium name="EnsemblMetazoa"/>
        </authorList>
    </citation>
    <scope>IDENTIFICATION</scope>
</reference>
<sequence>MIFIKKSGLEASQYICVFELTRKAFSTLMATYAGGKILSMEPWIKGQNKNYIGVFLVALASLVSGLIYACLMTLEFTPSTEPDKDKLSFFQVLKDVFQIGRFKQLVKLFTKQRPNNGRLRLILLITSGAVCLAAILGEDGIAYQFAQKVYGLTQDQYTSLYSILCIAPAIVTSIGPPIGRSYFGFSDSIIAILGCLILSVRGYIAGFLIGAFCRIATAAIRSLVSGMVDSAESAQVFTLATAFENYISLCSLHSTRITIFHQNSNYHSTLNYLRTKQTFNVLGSIGYNNIHKLLTRSIIKPALKIKLEEALFMMESYPMGFRCFHFFRFNSSSLLLTLLELGAHMLLSVMAVHIDPY</sequence>
<evidence type="ECO:0000256" key="2">
    <source>
        <dbReference type="ARBA" id="ARBA00022692"/>
    </source>
</evidence>
<evidence type="ECO:0000313" key="7">
    <source>
        <dbReference type="Proteomes" id="UP000015104"/>
    </source>
</evidence>
<accession>T1KQC6</accession>
<organism evidence="6 7">
    <name type="scientific">Tetranychus urticae</name>
    <name type="common">Two-spotted spider mite</name>
    <dbReference type="NCBI Taxonomy" id="32264"/>
    <lineage>
        <taxon>Eukaryota</taxon>
        <taxon>Metazoa</taxon>
        <taxon>Ecdysozoa</taxon>
        <taxon>Arthropoda</taxon>
        <taxon>Chelicerata</taxon>
        <taxon>Arachnida</taxon>
        <taxon>Acari</taxon>
        <taxon>Acariformes</taxon>
        <taxon>Trombidiformes</taxon>
        <taxon>Prostigmata</taxon>
        <taxon>Eleutherengona</taxon>
        <taxon>Raphignathae</taxon>
        <taxon>Tetranychoidea</taxon>
        <taxon>Tetranychidae</taxon>
        <taxon>Tetranychus</taxon>
    </lineage>
</organism>
<reference evidence="7" key="1">
    <citation type="submission" date="2011-08" db="EMBL/GenBank/DDBJ databases">
        <authorList>
            <person name="Rombauts S."/>
        </authorList>
    </citation>
    <scope>NUCLEOTIDE SEQUENCE</scope>
    <source>
        <strain evidence="7">London</strain>
    </source>
</reference>
<name>T1KQC6_TETUR</name>
<keyword evidence="2 5" id="KW-0812">Transmembrane</keyword>
<feature type="transmembrane region" description="Helical" evidence="5">
    <location>
        <begin position="190"/>
        <end position="213"/>
    </location>
</feature>